<dbReference type="PANTHER" id="PTHR43606:SF2">
    <property type="entry name" value="ALKALINE PHOSPHATASE FAMILY PROTEIN (AFU_ORTHOLOGUE AFUA_5G03860)"/>
    <property type="match status" value="1"/>
</dbReference>
<gene>
    <name evidence="4" type="ORF">ACFO3I_13595</name>
</gene>
<dbReference type="InterPro" id="IPR006311">
    <property type="entry name" value="TAT_signal"/>
</dbReference>
<dbReference type="PROSITE" id="PS51257">
    <property type="entry name" value="PROKAR_LIPOPROTEIN"/>
    <property type="match status" value="1"/>
</dbReference>
<dbReference type="EMBL" id="JBHSGB010000012">
    <property type="protein sequence ID" value="MFC4656043.1"/>
    <property type="molecule type" value="Genomic_DNA"/>
</dbReference>
<comment type="caution">
    <text evidence="4">The sequence shown here is derived from an EMBL/GenBank/DDBJ whole genome shotgun (WGS) entry which is preliminary data.</text>
</comment>
<dbReference type="Pfam" id="PF16655">
    <property type="entry name" value="PhoD_N"/>
    <property type="match status" value="1"/>
</dbReference>
<dbReference type="CDD" id="cd07389">
    <property type="entry name" value="MPP_PhoD"/>
    <property type="match status" value="1"/>
</dbReference>
<dbReference type="Pfam" id="PF09423">
    <property type="entry name" value="PhoD"/>
    <property type="match status" value="1"/>
</dbReference>
<evidence type="ECO:0000256" key="1">
    <source>
        <dbReference type="SAM" id="SignalP"/>
    </source>
</evidence>
<reference evidence="5" key="1">
    <citation type="journal article" date="2019" name="Int. J. Syst. Evol. Microbiol.">
        <title>The Global Catalogue of Microorganisms (GCM) 10K type strain sequencing project: providing services to taxonomists for standard genome sequencing and annotation.</title>
        <authorList>
            <consortium name="The Broad Institute Genomics Platform"/>
            <consortium name="The Broad Institute Genome Sequencing Center for Infectious Disease"/>
            <person name="Wu L."/>
            <person name="Ma J."/>
        </authorList>
    </citation>
    <scope>NUCLEOTIDE SEQUENCE [LARGE SCALE GENOMIC DNA]</scope>
    <source>
        <strain evidence="5">DT28</strain>
    </source>
</reference>
<dbReference type="InterPro" id="IPR029052">
    <property type="entry name" value="Metallo-depent_PP-like"/>
</dbReference>
<proteinExistence type="predicted"/>
<organism evidence="4 5">
    <name type="scientific">Rheinheimera marina</name>
    <dbReference type="NCBI Taxonomy" id="1774958"/>
    <lineage>
        <taxon>Bacteria</taxon>
        <taxon>Pseudomonadati</taxon>
        <taxon>Pseudomonadota</taxon>
        <taxon>Gammaproteobacteria</taxon>
        <taxon>Chromatiales</taxon>
        <taxon>Chromatiaceae</taxon>
        <taxon>Rheinheimera</taxon>
    </lineage>
</organism>
<dbReference type="PANTHER" id="PTHR43606">
    <property type="entry name" value="PHOSPHATASE, PUTATIVE (AFU_ORTHOLOGUE AFUA_6G08710)-RELATED"/>
    <property type="match status" value="1"/>
</dbReference>
<accession>A0ABV9JP68</accession>
<dbReference type="SUPFAM" id="SSF56300">
    <property type="entry name" value="Metallo-dependent phosphatases"/>
    <property type="match status" value="1"/>
</dbReference>
<dbReference type="Gene3D" id="2.60.40.380">
    <property type="entry name" value="Purple acid phosphatase-like, N-terminal"/>
    <property type="match status" value="1"/>
</dbReference>
<keyword evidence="1" id="KW-0732">Signal</keyword>
<keyword evidence="5" id="KW-1185">Reference proteome</keyword>
<dbReference type="Gene3D" id="3.60.21.70">
    <property type="entry name" value="PhoD-like phosphatase"/>
    <property type="match status" value="1"/>
</dbReference>
<feature type="domain" description="PhoD-like phosphatase metallophosphatase" evidence="2">
    <location>
        <begin position="146"/>
        <end position="530"/>
    </location>
</feature>
<name>A0ABV9JP68_9GAMM</name>
<dbReference type="InterPro" id="IPR018946">
    <property type="entry name" value="PhoD-like_MPP"/>
</dbReference>
<evidence type="ECO:0000313" key="5">
    <source>
        <dbReference type="Proteomes" id="UP001595962"/>
    </source>
</evidence>
<feature type="signal peptide" evidence="1">
    <location>
        <begin position="1"/>
        <end position="34"/>
    </location>
</feature>
<evidence type="ECO:0000259" key="2">
    <source>
        <dbReference type="Pfam" id="PF09423"/>
    </source>
</evidence>
<feature type="domain" description="Phospholipase D N-terminal" evidence="3">
    <location>
        <begin position="46"/>
        <end position="135"/>
    </location>
</feature>
<evidence type="ECO:0000313" key="4">
    <source>
        <dbReference type="EMBL" id="MFC4656043.1"/>
    </source>
</evidence>
<dbReference type="PROSITE" id="PS51318">
    <property type="entry name" value="TAT"/>
    <property type="match status" value="1"/>
</dbReference>
<sequence length="558" mass="62041">MTQFSRRTFLKHLALASGASWLTSSLLGCSSPTAAPTNRTPIEFLHGVASGDPQQNRLLFWTRVSPAQPLGGVQLLLEVSTSADMRQLVHTELVLAKADNDYCIKVDLSGLSPATDYYYRFRDQQHSSVVGHGRTLPAQRPEAVRMAVLSCSNYPAGYFHAYREVATQPLDVVLHLGDYLYEYAMGEYGTEQASALGRELAADNSKEMLSLTDYRKRYSLYRTDADLQAAHQAHSFICVWDDHEITNDAWTDGAENHQPEEGSYQSRKLAALRAYYEWMPVRPLVVNQQQSLARRFDFADLLSLCMLDTRIEGRMQQLDYASFSTKESGLDFSAFRQALNAPQRTLLGQSQQEWLLSQLLSAKATYKVLGQQVLMAKMWLPAPALAALGKPGPELASQLHQMAQQAKTAASPADTLPYNLDAWDGYPAERELIYQAALKSGQPLVVLAGDTHNAWASSLHSGNGQPVGIELATASVTSSGIEDYLQLGPTELRQLEQDLVGLIDELDWCNLQQRGYLLLNFTSSQLTAQWFGLSSVKTRQYQSLLLNEMKFSPALTKL</sequence>
<feature type="chain" id="PRO_5046674179" evidence="1">
    <location>
        <begin position="35"/>
        <end position="558"/>
    </location>
</feature>
<dbReference type="RefSeq" id="WP_377334749.1">
    <property type="nucleotide sequence ID" value="NZ_JBHSGB010000012.1"/>
</dbReference>
<dbReference type="Proteomes" id="UP001595962">
    <property type="component" value="Unassembled WGS sequence"/>
</dbReference>
<evidence type="ECO:0000259" key="3">
    <source>
        <dbReference type="Pfam" id="PF16655"/>
    </source>
</evidence>
<dbReference type="InterPro" id="IPR038607">
    <property type="entry name" value="PhoD-like_sf"/>
</dbReference>
<dbReference type="InterPro" id="IPR052900">
    <property type="entry name" value="Phospholipid_Metab_Enz"/>
</dbReference>
<protein>
    <submittedName>
        <fullName evidence="4">Alkaline phosphatase D family protein</fullName>
    </submittedName>
</protein>
<dbReference type="InterPro" id="IPR032093">
    <property type="entry name" value="PhoD_N"/>
</dbReference>